<comment type="caution">
    <text evidence="1">The sequence shown here is derived from an EMBL/GenBank/DDBJ whole genome shotgun (WGS) entry which is preliminary data.</text>
</comment>
<evidence type="ECO:0000313" key="2">
    <source>
        <dbReference type="Proteomes" id="UP000239724"/>
    </source>
</evidence>
<accession>A0A2S6NLZ6</accession>
<protein>
    <recommendedName>
        <fullName evidence="3">N-acetyltransferase domain-containing protein</fullName>
    </recommendedName>
</protein>
<sequence>MARTIDPHDALMLFQQALSRGEIPLRRGTVDQELFCCIDHPDGKARLSYMRIEDGLLTTLVMLADNGCIDGKPCFQIGYAVPEAYRNQGRARSAVKVAIADVRHELSRVGVPAFYVEAFVGIGNEASQRVAVETISPRPVAVTDELSRLPAFRYVRKIETGAVSAPPVDG</sequence>
<reference evidence="1 2" key="1">
    <citation type="journal article" date="2018" name="Arch. Microbiol.">
        <title>New insights into the metabolic potential of the phototrophic purple bacterium Rhodopila globiformis DSM 161(T) from its draft genome sequence and evidence for a vanadium-dependent nitrogenase.</title>
        <authorList>
            <person name="Imhoff J.F."/>
            <person name="Rahn T."/>
            <person name="Kunzel S."/>
            <person name="Neulinger S.C."/>
        </authorList>
    </citation>
    <scope>NUCLEOTIDE SEQUENCE [LARGE SCALE GENOMIC DNA]</scope>
    <source>
        <strain evidence="1 2">DSM 161</strain>
    </source>
</reference>
<dbReference type="AlphaFoldDB" id="A0A2S6NLZ6"/>
<dbReference type="Gene3D" id="3.40.630.30">
    <property type="match status" value="1"/>
</dbReference>
<dbReference type="InterPro" id="IPR016181">
    <property type="entry name" value="Acyl_CoA_acyltransferase"/>
</dbReference>
<dbReference type="RefSeq" id="WP_104517665.1">
    <property type="nucleotide sequence ID" value="NZ_NHRY01000055.1"/>
</dbReference>
<organism evidence="1 2">
    <name type="scientific">Rhodopila globiformis</name>
    <name type="common">Rhodopseudomonas globiformis</name>
    <dbReference type="NCBI Taxonomy" id="1071"/>
    <lineage>
        <taxon>Bacteria</taxon>
        <taxon>Pseudomonadati</taxon>
        <taxon>Pseudomonadota</taxon>
        <taxon>Alphaproteobacteria</taxon>
        <taxon>Acetobacterales</taxon>
        <taxon>Acetobacteraceae</taxon>
        <taxon>Rhodopila</taxon>
    </lineage>
</organism>
<gene>
    <name evidence="1" type="ORF">CCS01_04565</name>
</gene>
<dbReference type="OrthoDB" id="8410947at2"/>
<evidence type="ECO:0008006" key="3">
    <source>
        <dbReference type="Google" id="ProtNLM"/>
    </source>
</evidence>
<proteinExistence type="predicted"/>
<dbReference type="Proteomes" id="UP000239724">
    <property type="component" value="Unassembled WGS sequence"/>
</dbReference>
<dbReference type="SUPFAM" id="SSF55729">
    <property type="entry name" value="Acyl-CoA N-acyltransferases (Nat)"/>
    <property type="match status" value="1"/>
</dbReference>
<keyword evidence="2" id="KW-1185">Reference proteome</keyword>
<evidence type="ECO:0000313" key="1">
    <source>
        <dbReference type="EMBL" id="PPQ36640.1"/>
    </source>
</evidence>
<dbReference type="EMBL" id="NHRY01000055">
    <property type="protein sequence ID" value="PPQ36640.1"/>
    <property type="molecule type" value="Genomic_DNA"/>
</dbReference>
<name>A0A2S6NLZ6_RHOGL</name>